<dbReference type="OMA" id="TKMMAGN"/>
<gene>
    <name evidence="4" type="ORF">WN55_00092</name>
</gene>
<dbReference type="Gene3D" id="1.10.10.490">
    <property type="entry name" value="Beta-catenin-interacting ICAT"/>
    <property type="match status" value="1"/>
</dbReference>
<dbReference type="AlphaFoldDB" id="A0A154NWI6"/>
<dbReference type="EMBL" id="KQ434772">
    <property type="protein sequence ID" value="KZC03912.1"/>
    <property type="molecule type" value="Genomic_DNA"/>
</dbReference>
<keyword evidence="5" id="KW-1185">Reference proteome</keyword>
<evidence type="ECO:0000259" key="3">
    <source>
        <dbReference type="Pfam" id="PF06384"/>
    </source>
</evidence>
<keyword evidence="2" id="KW-0175">Coiled coil</keyword>
<feature type="domain" description="Beta-catenin-interacting ICAT" evidence="3">
    <location>
        <begin position="116"/>
        <end position="189"/>
    </location>
</feature>
<reference evidence="4 5" key="1">
    <citation type="submission" date="2015-07" db="EMBL/GenBank/DDBJ databases">
        <title>The genome of Dufourea novaeangliae.</title>
        <authorList>
            <person name="Pan H."/>
            <person name="Kapheim K."/>
        </authorList>
    </citation>
    <scope>NUCLEOTIDE SEQUENCE [LARGE SCALE GENOMIC DNA]</scope>
    <source>
        <strain evidence="4">0120121106</strain>
        <tissue evidence="4">Whole body</tissue>
    </source>
</reference>
<organism evidence="4 5">
    <name type="scientific">Dufourea novaeangliae</name>
    <name type="common">Sweat bee</name>
    <dbReference type="NCBI Taxonomy" id="178035"/>
    <lineage>
        <taxon>Eukaryota</taxon>
        <taxon>Metazoa</taxon>
        <taxon>Ecdysozoa</taxon>
        <taxon>Arthropoda</taxon>
        <taxon>Hexapoda</taxon>
        <taxon>Insecta</taxon>
        <taxon>Pterygota</taxon>
        <taxon>Neoptera</taxon>
        <taxon>Endopterygota</taxon>
        <taxon>Hymenoptera</taxon>
        <taxon>Apocrita</taxon>
        <taxon>Aculeata</taxon>
        <taxon>Apoidea</taxon>
        <taxon>Anthophila</taxon>
        <taxon>Halictidae</taxon>
        <taxon>Rophitinae</taxon>
        <taxon>Dufourea</taxon>
    </lineage>
</organism>
<feature type="coiled-coil region" evidence="2">
    <location>
        <begin position="6"/>
        <end position="59"/>
    </location>
</feature>
<dbReference type="InterPro" id="IPR036911">
    <property type="entry name" value="ICAT_sf"/>
</dbReference>
<dbReference type="InterPro" id="IPR040065">
    <property type="entry name" value="LZIC"/>
</dbReference>
<protein>
    <submittedName>
        <fullName evidence="4">Protein LZIC</fullName>
    </submittedName>
</protein>
<dbReference type="Proteomes" id="UP000076502">
    <property type="component" value="Unassembled WGS sequence"/>
</dbReference>
<comment type="similarity">
    <text evidence="1">Belongs to the CTNNBIP1 family.</text>
</comment>
<dbReference type="OrthoDB" id="10262856at2759"/>
<evidence type="ECO:0000313" key="5">
    <source>
        <dbReference type="Proteomes" id="UP000076502"/>
    </source>
</evidence>
<evidence type="ECO:0000313" key="4">
    <source>
        <dbReference type="EMBL" id="KZC03912.1"/>
    </source>
</evidence>
<dbReference type="PANTHER" id="PTHR16505">
    <property type="entry name" value="PROTEIN LZIC"/>
    <property type="match status" value="1"/>
</dbReference>
<name>A0A154NWI6_DUFNO</name>
<dbReference type="InterPro" id="IPR009428">
    <property type="entry name" value="ICAT_dom"/>
</dbReference>
<dbReference type="Pfam" id="PF06384">
    <property type="entry name" value="ICAT"/>
    <property type="match status" value="1"/>
</dbReference>
<evidence type="ECO:0000256" key="1">
    <source>
        <dbReference type="ARBA" id="ARBA00006505"/>
    </source>
</evidence>
<sequence>MSSHGKLETEKLRKNLETQLDRLVQQLEDIEESRSSLDEDAYEEAMQLTKEDLQEFNESLQRMISGNTTLVDELGAIQLATQAAISEAFKTPAVIRMFGKRETTQLRECLSQIYYDMKLGKLTKESGDRQRGEVLNALKQLGEKLEPQELQLLEKLKSSNIDAASYIQVNESTEKGKMAMAVVGDEVRTTQNT</sequence>
<dbReference type="PANTHER" id="PTHR16505:SF8">
    <property type="entry name" value="PROTEIN LZIC"/>
    <property type="match status" value="1"/>
</dbReference>
<accession>A0A154NWI6</accession>
<proteinExistence type="inferred from homology"/>
<evidence type="ECO:0000256" key="2">
    <source>
        <dbReference type="SAM" id="Coils"/>
    </source>
</evidence>
<dbReference type="STRING" id="178035.A0A154NWI6"/>
<dbReference type="GO" id="GO:0008013">
    <property type="term" value="F:beta-catenin binding"/>
    <property type="evidence" value="ECO:0007669"/>
    <property type="project" value="InterPro"/>
</dbReference>